<dbReference type="Gene3D" id="3.90.180.10">
    <property type="entry name" value="Medium-chain alcohol dehydrogenases, catalytic domain"/>
    <property type="match status" value="1"/>
</dbReference>
<feature type="domain" description="Enoyl reductase (ER)" evidence="2">
    <location>
        <begin position="10"/>
        <end position="298"/>
    </location>
</feature>
<evidence type="ECO:0000256" key="1">
    <source>
        <dbReference type="ARBA" id="ARBA00022857"/>
    </source>
</evidence>
<dbReference type="CDD" id="cd05289">
    <property type="entry name" value="MDR_like_2"/>
    <property type="match status" value="1"/>
</dbReference>
<dbReference type="InterPro" id="IPR051603">
    <property type="entry name" value="Zinc-ADH_QOR/CCCR"/>
</dbReference>
<dbReference type="SMART" id="SM00829">
    <property type="entry name" value="PKS_ER"/>
    <property type="match status" value="1"/>
</dbReference>
<gene>
    <name evidence="3" type="ORF">A4A59_33910</name>
</gene>
<accession>A0A154I8S3</accession>
<dbReference type="InterPro" id="IPR036291">
    <property type="entry name" value="NAD(P)-bd_dom_sf"/>
</dbReference>
<comment type="caution">
    <text evidence="3">The sequence shown here is derived from an EMBL/GenBank/DDBJ whole genome shotgun (WGS) entry which is preliminary data.</text>
</comment>
<dbReference type="InterPro" id="IPR013154">
    <property type="entry name" value="ADH-like_N"/>
</dbReference>
<dbReference type="PANTHER" id="PTHR44154">
    <property type="entry name" value="QUINONE OXIDOREDUCTASE"/>
    <property type="match status" value="1"/>
</dbReference>
<dbReference type="AlphaFoldDB" id="A0A154I8S3"/>
<dbReference type="InterPro" id="IPR011032">
    <property type="entry name" value="GroES-like_sf"/>
</dbReference>
<evidence type="ECO:0000259" key="2">
    <source>
        <dbReference type="SMART" id="SM00829"/>
    </source>
</evidence>
<keyword evidence="1" id="KW-0521">NADP</keyword>
<reference evidence="3" key="1">
    <citation type="submission" date="2016-03" db="EMBL/GenBank/DDBJ databases">
        <title>Microsymbionts genomes from the relict species Vavilovia formosa.</title>
        <authorList>
            <person name="Chirak E."/>
            <person name="Kimeklis A."/>
            <person name="Kopat V."/>
            <person name="Andronov E."/>
        </authorList>
    </citation>
    <scope>NUCLEOTIDE SEQUENCE [LARGE SCALE GENOMIC DNA]</scope>
    <source>
        <strain evidence="3">Vaf12</strain>
    </source>
</reference>
<dbReference type="GO" id="GO:0016491">
    <property type="term" value="F:oxidoreductase activity"/>
    <property type="evidence" value="ECO:0007669"/>
    <property type="project" value="InterPro"/>
</dbReference>
<organism evidence="3">
    <name type="scientific">Rhizobium leguminosarum</name>
    <dbReference type="NCBI Taxonomy" id="384"/>
    <lineage>
        <taxon>Bacteria</taxon>
        <taxon>Pseudomonadati</taxon>
        <taxon>Pseudomonadota</taxon>
        <taxon>Alphaproteobacteria</taxon>
        <taxon>Hyphomicrobiales</taxon>
        <taxon>Rhizobiaceae</taxon>
        <taxon>Rhizobium/Agrobacterium group</taxon>
        <taxon>Rhizobium</taxon>
    </lineage>
</organism>
<dbReference type="PANTHER" id="PTHR44154:SF1">
    <property type="entry name" value="QUINONE OXIDOREDUCTASE"/>
    <property type="match status" value="1"/>
</dbReference>
<evidence type="ECO:0000313" key="3">
    <source>
        <dbReference type="EMBL" id="KZA96855.1"/>
    </source>
</evidence>
<sequence>MKAALLKSYGDVDQFEIGDIPTPKPGPGEILIKIEASAVNPFDLILRQGFMAQFIPLPLPAVLGGDAAGTISALGDGVTGFAVGDRIVADFAANGKGAHAEYGVLPATSVAKLPAGLSFEAGASLVKAGLTGRQVVEALGVKAGDRVLVSGGLGTVGRSAIQYLKQIGAQPVAGVRPERLSEGRELAGEALDITLPTASPGFAYAISTAGPVAANLIGNVRDGGTVASIVPVPEGANAADRVTIHELFHRTDAATLDAVLDAAVRGLLVIPISHTFSLDEIGAAQNAVAAGAPGKVVLKH</sequence>
<name>A0A154I8S3_RHILE</name>
<dbReference type="Pfam" id="PF08240">
    <property type="entry name" value="ADH_N"/>
    <property type="match status" value="1"/>
</dbReference>
<dbReference type="SUPFAM" id="SSF51735">
    <property type="entry name" value="NAD(P)-binding Rossmann-fold domains"/>
    <property type="match status" value="1"/>
</dbReference>
<dbReference type="InterPro" id="IPR020843">
    <property type="entry name" value="ER"/>
</dbReference>
<dbReference type="RefSeq" id="WP_062945116.1">
    <property type="nucleotide sequence ID" value="NZ_CP171845.1"/>
</dbReference>
<dbReference type="EMBL" id="LVYU01000146">
    <property type="protein sequence ID" value="KZA96855.1"/>
    <property type="molecule type" value="Genomic_DNA"/>
</dbReference>
<proteinExistence type="predicted"/>
<protein>
    <submittedName>
        <fullName evidence="3">Oxidoreductase</fullName>
    </submittedName>
</protein>
<dbReference type="SUPFAM" id="SSF50129">
    <property type="entry name" value="GroES-like"/>
    <property type="match status" value="1"/>
</dbReference>
<dbReference type="Gene3D" id="3.40.50.720">
    <property type="entry name" value="NAD(P)-binding Rossmann-like Domain"/>
    <property type="match status" value="1"/>
</dbReference>